<dbReference type="EMBL" id="CP003261">
    <property type="protein sequence ID" value="AGK97173.1"/>
    <property type="molecule type" value="Genomic_DNA"/>
</dbReference>
<dbReference type="PANTHER" id="PTHR10587:SF125">
    <property type="entry name" value="POLYSACCHARIDE DEACETYLASE YHEN-RELATED"/>
    <property type="match status" value="1"/>
</dbReference>
<dbReference type="Gene3D" id="3.20.20.370">
    <property type="entry name" value="Glycoside hydrolase/deacetylase"/>
    <property type="match status" value="1"/>
</dbReference>
<evidence type="ECO:0000259" key="1">
    <source>
        <dbReference type="PROSITE" id="PS51677"/>
    </source>
</evidence>
<dbReference type="CDD" id="cd10944">
    <property type="entry name" value="CE4_SmPgdA_like"/>
    <property type="match status" value="1"/>
</dbReference>
<dbReference type="GO" id="GO:0045493">
    <property type="term" value="P:xylan catabolic process"/>
    <property type="evidence" value="ECO:0007669"/>
    <property type="project" value="UniProtKB-KW"/>
</dbReference>
<name>R4K3L8_CLOPA</name>
<dbReference type="InterPro" id="IPR050248">
    <property type="entry name" value="Polysacc_deacetylase_ArnD"/>
</dbReference>
<dbReference type="Pfam" id="PF01522">
    <property type="entry name" value="Polysacc_deac_1"/>
    <property type="match status" value="1"/>
</dbReference>
<dbReference type="GO" id="GO:0016810">
    <property type="term" value="F:hydrolase activity, acting on carbon-nitrogen (but not peptide) bonds"/>
    <property type="evidence" value="ECO:0007669"/>
    <property type="project" value="InterPro"/>
</dbReference>
<dbReference type="GO" id="GO:0016798">
    <property type="term" value="F:hydrolase activity, acting on glycosyl bonds"/>
    <property type="evidence" value="ECO:0007669"/>
    <property type="project" value="UniProtKB-KW"/>
</dbReference>
<dbReference type="STRING" id="86416.Clopa_2309"/>
<dbReference type="InterPro" id="IPR011330">
    <property type="entry name" value="Glyco_hydro/deAcase_b/a-brl"/>
</dbReference>
<dbReference type="InterPro" id="IPR002509">
    <property type="entry name" value="NODB_dom"/>
</dbReference>
<gene>
    <name evidence="2" type="ORF">Clopa_2309</name>
</gene>
<reference evidence="2 3" key="1">
    <citation type="submission" date="2012-01" db="EMBL/GenBank/DDBJ databases">
        <title>Complete sequence of chromosome of Clostridium pasteurianum BC1.</title>
        <authorList>
            <consortium name="US DOE Joint Genome Institute"/>
            <person name="Lucas S."/>
            <person name="Han J."/>
            <person name="Lapidus A."/>
            <person name="Cheng J.-F."/>
            <person name="Goodwin L."/>
            <person name="Pitluck S."/>
            <person name="Peters L."/>
            <person name="Mikhailova N."/>
            <person name="Teshima H."/>
            <person name="Detter J.C."/>
            <person name="Han C."/>
            <person name="Tapia R."/>
            <person name="Land M."/>
            <person name="Hauser L."/>
            <person name="Kyrpides N."/>
            <person name="Ivanova N."/>
            <person name="Pagani I."/>
            <person name="Dunn J."/>
            <person name="Taghavi S."/>
            <person name="Francis A."/>
            <person name="van der Lelie D."/>
            <person name="Woyke T."/>
        </authorList>
    </citation>
    <scope>NUCLEOTIDE SEQUENCE [LARGE SCALE GENOMIC DNA]</scope>
    <source>
        <strain evidence="2 3">BC1</strain>
    </source>
</reference>
<feature type="domain" description="NodB homology" evidence="1">
    <location>
        <begin position="49"/>
        <end position="242"/>
    </location>
</feature>
<dbReference type="RefSeq" id="WP_015615478.1">
    <property type="nucleotide sequence ID" value="NC_021182.1"/>
</dbReference>
<dbReference type="HOGENOM" id="CLU_021264_6_3_9"/>
<keyword evidence="2" id="KW-0119">Carbohydrate metabolism</keyword>
<dbReference type="SUPFAM" id="SSF88713">
    <property type="entry name" value="Glycoside hydrolase/deacetylase"/>
    <property type="match status" value="1"/>
</dbReference>
<keyword evidence="2" id="KW-0326">Glycosidase</keyword>
<dbReference type="PROSITE" id="PS51677">
    <property type="entry name" value="NODB"/>
    <property type="match status" value="1"/>
</dbReference>
<accession>R4K3L8</accession>
<evidence type="ECO:0000313" key="2">
    <source>
        <dbReference type="EMBL" id="AGK97173.1"/>
    </source>
</evidence>
<sequence length="264" mass="30503">MKRLHNILKITLLILLFLCTINRTNAYSSELNLLNNTAIKGHRNMLYNREVFLTFDDGPSPNNTRKILKILDDNNVRATFFVVGSKVDENPSLLKELDNQGMAIGIHTYSHNYKKIYNNLESYLDDYERCKNSIEKLIHKTPISYVRMPGGSDNITSEKSVLDSIKTTLNNKNINYVDWNVCSNDADSKEVPTIKIENTIEYQCKNKKTAVILMHDTYYKHSTVESLPKIISYLKENGFIFRTFDDLTEQEETRMAASGIMNRR</sequence>
<protein>
    <submittedName>
        <fullName evidence="2">Putative xylanase/chitin deacetylase</fullName>
    </submittedName>
</protein>
<dbReference type="Proteomes" id="UP000013523">
    <property type="component" value="Chromosome"/>
</dbReference>
<keyword evidence="2" id="KW-0624">Polysaccharide degradation</keyword>
<keyword evidence="2" id="KW-0378">Hydrolase</keyword>
<keyword evidence="2" id="KW-0858">Xylan degradation</keyword>
<evidence type="ECO:0000313" key="3">
    <source>
        <dbReference type="Proteomes" id="UP000013523"/>
    </source>
</evidence>
<proteinExistence type="predicted"/>
<dbReference type="AlphaFoldDB" id="R4K3L8"/>
<dbReference type="OrthoDB" id="258610at2"/>
<dbReference type="PANTHER" id="PTHR10587">
    <property type="entry name" value="GLYCOSYL TRANSFERASE-RELATED"/>
    <property type="match status" value="1"/>
</dbReference>
<dbReference type="KEGG" id="cpas:Clopa_2309"/>
<keyword evidence="3" id="KW-1185">Reference proteome</keyword>
<dbReference type="PATRIC" id="fig|86416.3.peg.2292"/>
<organism evidence="2 3">
    <name type="scientific">Clostridium pasteurianum BC1</name>
    <dbReference type="NCBI Taxonomy" id="86416"/>
    <lineage>
        <taxon>Bacteria</taxon>
        <taxon>Bacillati</taxon>
        <taxon>Bacillota</taxon>
        <taxon>Clostridia</taxon>
        <taxon>Eubacteriales</taxon>
        <taxon>Clostridiaceae</taxon>
        <taxon>Clostridium</taxon>
    </lineage>
</organism>
<dbReference type="eggNOG" id="COG0726">
    <property type="taxonomic scope" value="Bacteria"/>
</dbReference>